<dbReference type="PANTHER" id="PTHR30126">
    <property type="entry name" value="HTH-TYPE TRANSCRIPTIONAL REGULATOR"/>
    <property type="match status" value="1"/>
</dbReference>
<dbReference type="Pfam" id="PF00126">
    <property type="entry name" value="HTH_1"/>
    <property type="match status" value="1"/>
</dbReference>
<keyword evidence="4" id="KW-0804">Transcription</keyword>
<dbReference type="Gene3D" id="3.40.190.290">
    <property type="match status" value="1"/>
</dbReference>
<name>A0A154BRL9_ANASB</name>
<keyword evidence="3" id="KW-0238">DNA-binding</keyword>
<keyword evidence="2" id="KW-0805">Transcription regulation</keyword>
<evidence type="ECO:0000256" key="4">
    <source>
        <dbReference type="ARBA" id="ARBA00023163"/>
    </source>
</evidence>
<comment type="similarity">
    <text evidence="1">Belongs to the LysR transcriptional regulatory family.</text>
</comment>
<dbReference type="PRINTS" id="PR00039">
    <property type="entry name" value="HTHLYSR"/>
</dbReference>
<organism evidence="6 7">
    <name type="scientific">Anaerosporomusa subterranea</name>
    <dbReference type="NCBI Taxonomy" id="1794912"/>
    <lineage>
        <taxon>Bacteria</taxon>
        <taxon>Bacillati</taxon>
        <taxon>Bacillota</taxon>
        <taxon>Negativicutes</taxon>
        <taxon>Acetonemataceae</taxon>
        <taxon>Anaerosporomusa</taxon>
    </lineage>
</organism>
<sequence length="288" mass="33106">MEYKDWIILKTVTEEKNVTKAAERLYLSQPALSYRLKNMEKELGTTILVRTANGVSLTPQGEYLLAYADEMLQRFTQLKERIQDMDNKVQGTLRLGCSAVIAHYELPSILKDFLASYPDVEVSVKTGMSQKINRLLQKDEISVAILRGEFPWNEEKHLLLNEPVCLVSSQPIELEELPYKPRIIAQTDGPLQAMFEEWWRQNFNKPPKVTMELDSMETCRQMVCHGLGWAILPAIGVSSHHELYSKPLYWKDGQPLCRPTWLLCTHSALELSAVRAFVEHVKRVFKSV</sequence>
<reference evidence="6 7" key="1">
    <citation type="submission" date="2016-02" db="EMBL/GenBank/DDBJ databases">
        <title>Anaerosporomusa subterraneum gen. nov., sp. nov., a spore-forming obligate anaerobe isolated from saprolite.</title>
        <authorList>
            <person name="Choi J.K."/>
            <person name="Shah M."/>
            <person name="Yee N."/>
        </authorList>
    </citation>
    <scope>NUCLEOTIDE SEQUENCE [LARGE SCALE GENOMIC DNA]</scope>
    <source>
        <strain evidence="6 7">RU4</strain>
    </source>
</reference>
<dbReference type="Gene3D" id="1.10.10.10">
    <property type="entry name" value="Winged helix-like DNA-binding domain superfamily/Winged helix DNA-binding domain"/>
    <property type="match status" value="1"/>
</dbReference>
<evidence type="ECO:0000256" key="1">
    <source>
        <dbReference type="ARBA" id="ARBA00009437"/>
    </source>
</evidence>
<dbReference type="GO" id="GO:0003700">
    <property type="term" value="F:DNA-binding transcription factor activity"/>
    <property type="evidence" value="ECO:0007669"/>
    <property type="project" value="InterPro"/>
</dbReference>
<dbReference type="AlphaFoldDB" id="A0A154BRL9"/>
<accession>A0A154BRL9</accession>
<evidence type="ECO:0000256" key="3">
    <source>
        <dbReference type="ARBA" id="ARBA00023125"/>
    </source>
</evidence>
<dbReference type="EMBL" id="LSGP01000017">
    <property type="protein sequence ID" value="KYZ76168.1"/>
    <property type="molecule type" value="Genomic_DNA"/>
</dbReference>
<gene>
    <name evidence="6" type="ORF">AXX12_06915</name>
</gene>
<evidence type="ECO:0000259" key="5">
    <source>
        <dbReference type="PROSITE" id="PS50931"/>
    </source>
</evidence>
<feature type="domain" description="HTH lysR-type" evidence="5">
    <location>
        <begin position="1"/>
        <end position="58"/>
    </location>
</feature>
<evidence type="ECO:0000313" key="6">
    <source>
        <dbReference type="EMBL" id="KYZ76168.1"/>
    </source>
</evidence>
<dbReference type="SUPFAM" id="SSF46785">
    <property type="entry name" value="Winged helix' DNA-binding domain"/>
    <property type="match status" value="1"/>
</dbReference>
<dbReference type="InterPro" id="IPR000847">
    <property type="entry name" value="LysR_HTH_N"/>
</dbReference>
<dbReference type="GO" id="GO:0000976">
    <property type="term" value="F:transcription cis-regulatory region binding"/>
    <property type="evidence" value="ECO:0007669"/>
    <property type="project" value="TreeGrafter"/>
</dbReference>
<dbReference type="RefSeq" id="WP_066241139.1">
    <property type="nucleotide sequence ID" value="NZ_LSGP01000017.1"/>
</dbReference>
<dbReference type="FunFam" id="1.10.10.10:FF:000001">
    <property type="entry name" value="LysR family transcriptional regulator"/>
    <property type="match status" value="1"/>
</dbReference>
<dbReference type="PANTHER" id="PTHR30126:SF78">
    <property type="entry name" value="HTH LYSR-TYPE DOMAIN-CONTAINING PROTEIN"/>
    <property type="match status" value="1"/>
</dbReference>
<evidence type="ECO:0000256" key="2">
    <source>
        <dbReference type="ARBA" id="ARBA00023015"/>
    </source>
</evidence>
<dbReference type="STRING" id="1794912.AXX12_06915"/>
<dbReference type="SUPFAM" id="SSF53850">
    <property type="entry name" value="Periplasmic binding protein-like II"/>
    <property type="match status" value="1"/>
</dbReference>
<dbReference type="Proteomes" id="UP000076268">
    <property type="component" value="Unassembled WGS sequence"/>
</dbReference>
<dbReference type="OrthoDB" id="107670at2"/>
<evidence type="ECO:0000313" key="7">
    <source>
        <dbReference type="Proteomes" id="UP000076268"/>
    </source>
</evidence>
<keyword evidence="7" id="KW-1185">Reference proteome</keyword>
<dbReference type="InterPro" id="IPR036388">
    <property type="entry name" value="WH-like_DNA-bd_sf"/>
</dbReference>
<comment type="caution">
    <text evidence="6">The sequence shown here is derived from an EMBL/GenBank/DDBJ whole genome shotgun (WGS) entry which is preliminary data.</text>
</comment>
<dbReference type="Pfam" id="PF03466">
    <property type="entry name" value="LysR_substrate"/>
    <property type="match status" value="1"/>
</dbReference>
<protein>
    <submittedName>
        <fullName evidence="6">LysR family transcriptional regulator</fullName>
    </submittedName>
</protein>
<dbReference type="PROSITE" id="PS50931">
    <property type="entry name" value="HTH_LYSR"/>
    <property type="match status" value="1"/>
</dbReference>
<dbReference type="CDD" id="cd05466">
    <property type="entry name" value="PBP2_LTTR_substrate"/>
    <property type="match status" value="1"/>
</dbReference>
<dbReference type="InterPro" id="IPR036390">
    <property type="entry name" value="WH_DNA-bd_sf"/>
</dbReference>
<proteinExistence type="inferred from homology"/>
<dbReference type="InterPro" id="IPR005119">
    <property type="entry name" value="LysR_subst-bd"/>
</dbReference>